<evidence type="ECO:0000256" key="8">
    <source>
        <dbReference type="SAM" id="Coils"/>
    </source>
</evidence>
<dbReference type="NCBIfam" id="TIGR03825">
    <property type="entry name" value="FliH_bacil"/>
    <property type="match status" value="1"/>
</dbReference>
<keyword evidence="11" id="KW-1185">Reference proteome</keyword>
<evidence type="ECO:0000256" key="6">
    <source>
        <dbReference type="ARBA" id="ARBA00023225"/>
    </source>
</evidence>
<keyword evidence="4" id="KW-1005">Bacterial flagellum biogenesis</keyword>
<feature type="coiled-coil region" evidence="8">
    <location>
        <begin position="36"/>
        <end position="81"/>
    </location>
</feature>
<evidence type="ECO:0000256" key="3">
    <source>
        <dbReference type="ARBA" id="ARBA00022448"/>
    </source>
</evidence>
<protein>
    <recommendedName>
        <fullName evidence="7">Flagellar assembly protein FliH</fullName>
    </recommendedName>
</protein>
<feature type="domain" description="Flagellar assembly protein FliH/Type III secretion system HrpE" evidence="9">
    <location>
        <begin position="113"/>
        <end position="232"/>
    </location>
</feature>
<dbReference type="AlphaFoldDB" id="A0A4V3D5D5"/>
<dbReference type="Proteomes" id="UP000295632">
    <property type="component" value="Unassembled WGS sequence"/>
</dbReference>
<comment type="caution">
    <text evidence="10">The sequence shown here is derived from an EMBL/GenBank/DDBJ whole genome shotgun (WGS) entry which is preliminary data.</text>
</comment>
<keyword evidence="6" id="KW-1006">Bacterial flagellum protein export</keyword>
<sequence>MSRIIKTTAKKAEGKKIMLSRPLFETSHIPDVLTEEQLLEQRLQLAEQEMKLKIEQADEYYRAKMQEIDEAQAKAEIEKEALFANAKQTGYQQGLNEGREKGEVSYNDQLQLAQDIVVSVSEAKRKELTAYERDLKALAFAIGAKITKQKMQDEGAFLPIIEDMLREVKEAKAVKLFVHPNQFTAIATQKESLIRFGQQLEIYPDKDMDELSCLIETPFGKVDASIDSQLTELRKALELPKEEVDIYEALYTKASETY</sequence>
<keyword evidence="10" id="KW-0969">Cilium</keyword>
<evidence type="ECO:0000313" key="11">
    <source>
        <dbReference type="Proteomes" id="UP000295632"/>
    </source>
</evidence>
<dbReference type="GO" id="GO:0015031">
    <property type="term" value="P:protein transport"/>
    <property type="evidence" value="ECO:0007669"/>
    <property type="project" value="UniProtKB-KW"/>
</dbReference>
<reference evidence="10 11" key="1">
    <citation type="submission" date="2019-03" db="EMBL/GenBank/DDBJ databases">
        <title>Genomic Encyclopedia of Type Strains, Phase IV (KMG-IV): sequencing the most valuable type-strain genomes for metagenomic binning, comparative biology and taxonomic classification.</title>
        <authorList>
            <person name="Goeker M."/>
        </authorList>
    </citation>
    <scope>NUCLEOTIDE SEQUENCE [LARGE SCALE GENOMIC DNA]</scope>
    <source>
        <strain evidence="10 11">DSM 28697</strain>
    </source>
</reference>
<keyword evidence="8" id="KW-0175">Coiled coil</keyword>
<dbReference type="InterPro" id="IPR022524">
    <property type="entry name" value="FliH_Bacilli"/>
</dbReference>
<dbReference type="InterPro" id="IPR018035">
    <property type="entry name" value="Flagellar_FliH/T3SS_HrpE"/>
</dbReference>
<evidence type="ECO:0000313" key="10">
    <source>
        <dbReference type="EMBL" id="TDQ39647.1"/>
    </source>
</evidence>
<accession>A0A4V3D5D5</accession>
<name>A0A4V3D5D5_9BACI</name>
<evidence type="ECO:0000259" key="9">
    <source>
        <dbReference type="Pfam" id="PF02108"/>
    </source>
</evidence>
<dbReference type="GO" id="GO:0005829">
    <property type="term" value="C:cytosol"/>
    <property type="evidence" value="ECO:0007669"/>
    <property type="project" value="TreeGrafter"/>
</dbReference>
<dbReference type="GO" id="GO:0044781">
    <property type="term" value="P:bacterial-type flagellum organization"/>
    <property type="evidence" value="ECO:0007669"/>
    <property type="project" value="UniProtKB-KW"/>
</dbReference>
<dbReference type="InterPro" id="IPR051472">
    <property type="entry name" value="T3SS_Stator/FliH"/>
</dbReference>
<comment type="function">
    <text evidence="1">Needed for flagellar regrowth and assembly.</text>
</comment>
<evidence type="ECO:0000256" key="1">
    <source>
        <dbReference type="ARBA" id="ARBA00003041"/>
    </source>
</evidence>
<dbReference type="PANTHER" id="PTHR34982:SF1">
    <property type="entry name" value="FLAGELLAR ASSEMBLY PROTEIN FLIH"/>
    <property type="match status" value="1"/>
</dbReference>
<evidence type="ECO:0000256" key="5">
    <source>
        <dbReference type="ARBA" id="ARBA00022927"/>
    </source>
</evidence>
<organism evidence="10 11">
    <name type="scientific">Aureibacillus halotolerans</name>
    <dbReference type="NCBI Taxonomy" id="1508390"/>
    <lineage>
        <taxon>Bacteria</taxon>
        <taxon>Bacillati</taxon>
        <taxon>Bacillota</taxon>
        <taxon>Bacilli</taxon>
        <taxon>Bacillales</taxon>
        <taxon>Bacillaceae</taxon>
        <taxon>Aureibacillus</taxon>
    </lineage>
</organism>
<comment type="similarity">
    <text evidence="2">Belongs to the FliH family.</text>
</comment>
<evidence type="ECO:0000256" key="7">
    <source>
        <dbReference type="NCBIfam" id="TIGR03825"/>
    </source>
</evidence>
<dbReference type="PANTHER" id="PTHR34982">
    <property type="entry name" value="YOP PROTEINS TRANSLOCATION PROTEIN L"/>
    <property type="match status" value="1"/>
</dbReference>
<keyword evidence="5" id="KW-0653">Protein transport</keyword>
<dbReference type="EMBL" id="SNYJ01000007">
    <property type="protein sequence ID" value="TDQ39647.1"/>
    <property type="molecule type" value="Genomic_DNA"/>
</dbReference>
<evidence type="ECO:0000256" key="4">
    <source>
        <dbReference type="ARBA" id="ARBA00022795"/>
    </source>
</evidence>
<proteinExistence type="inferred from homology"/>
<keyword evidence="10" id="KW-0966">Cell projection</keyword>
<keyword evidence="10" id="KW-0282">Flagellum</keyword>
<dbReference type="Pfam" id="PF02108">
    <property type="entry name" value="FliH"/>
    <property type="match status" value="1"/>
</dbReference>
<keyword evidence="3" id="KW-0813">Transport</keyword>
<evidence type="ECO:0000256" key="2">
    <source>
        <dbReference type="ARBA" id="ARBA00006602"/>
    </source>
</evidence>
<dbReference type="RefSeq" id="WP_166639242.1">
    <property type="nucleotide sequence ID" value="NZ_SNYJ01000007.1"/>
</dbReference>
<gene>
    <name evidence="10" type="ORF">EV213_10714</name>
</gene>